<comment type="caution">
    <text evidence="1">The sequence shown here is derived from an EMBL/GenBank/DDBJ whole genome shotgun (WGS) entry which is preliminary data.</text>
</comment>
<dbReference type="InterPro" id="IPR002861">
    <property type="entry name" value="Reeler_dom"/>
</dbReference>
<dbReference type="Pfam" id="PF02014">
    <property type="entry name" value="Reeler"/>
    <property type="match status" value="1"/>
</dbReference>
<protein>
    <submittedName>
        <fullName evidence="1">Uncharacterized protein</fullName>
    </submittedName>
</protein>
<dbReference type="Proteomes" id="UP001152795">
    <property type="component" value="Unassembled WGS sequence"/>
</dbReference>
<accession>A0A7D9JXW6</accession>
<organism evidence="1 2">
    <name type="scientific">Paramuricea clavata</name>
    <name type="common">Red gorgonian</name>
    <name type="synonym">Violescent sea-whip</name>
    <dbReference type="NCBI Taxonomy" id="317549"/>
    <lineage>
        <taxon>Eukaryota</taxon>
        <taxon>Metazoa</taxon>
        <taxon>Cnidaria</taxon>
        <taxon>Anthozoa</taxon>
        <taxon>Octocorallia</taxon>
        <taxon>Malacalcyonacea</taxon>
        <taxon>Plexauridae</taxon>
        <taxon>Paramuricea</taxon>
    </lineage>
</organism>
<dbReference type="InterPro" id="IPR051237">
    <property type="entry name" value="Ferric-chelate_Red/DefProt"/>
</dbReference>
<dbReference type="GO" id="GO:0016020">
    <property type="term" value="C:membrane"/>
    <property type="evidence" value="ECO:0007669"/>
    <property type="project" value="TreeGrafter"/>
</dbReference>
<dbReference type="PANTHER" id="PTHR45828">
    <property type="entry name" value="CYTOCHROME B561/FERRIC REDUCTASE TRANSMEMBRANE"/>
    <property type="match status" value="1"/>
</dbReference>
<name>A0A7D9JXW6_PARCT</name>
<reference evidence="1" key="1">
    <citation type="submission" date="2020-04" db="EMBL/GenBank/DDBJ databases">
        <authorList>
            <person name="Alioto T."/>
            <person name="Alioto T."/>
            <person name="Gomez Garrido J."/>
        </authorList>
    </citation>
    <scope>NUCLEOTIDE SEQUENCE</scope>
    <source>
        <strain evidence="1">A484AB</strain>
    </source>
</reference>
<sequence>MYILTLVVFSIITNLVCGRGYGAPSPSCKSMVPGHKGIFIPPLIERQTGPSIYTFNATWDKNLKMVRVSVSGEPVAGFLIQGRLNENGPAVGTFVNITGNPDAKYQNCLSLIEVNYV</sequence>
<keyword evidence="2" id="KW-1185">Reference proteome</keyword>
<dbReference type="EMBL" id="CACRXK020022652">
    <property type="protein sequence ID" value="CAB4037026.1"/>
    <property type="molecule type" value="Genomic_DNA"/>
</dbReference>
<evidence type="ECO:0000313" key="1">
    <source>
        <dbReference type="EMBL" id="CAB4037026.1"/>
    </source>
</evidence>
<dbReference type="PANTHER" id="PTHR45828:SF33">
    <property type="entry name" value="DOMON DOMAIN-CONTAINING PROTEIN"/>
    <property type="match status" value="1"/>
</dbReference>
<proteinExistence type="predicted"/>
<gene>
    <name evidence="1" type="ORF">PACLA_8A032758</name>
</gene>
<evidence type="ECO:0000313" key="2">
    <source>
        <dbReference type="Proteomes" id="UP001152795"/>
    </source>
</evidence>
<dbReference type="OrthoDB" id="6418377at2759"/>
<dbReference type="AlphaFoldDB" id="A0A7D9JXW6"/>